<gene>
    <name evidence="11" type="ORF">C9374_010797</name>
</gene>
<name>A0AA88GG10_NAELO</name>
<dbReference type="SMART" id="SM00248">
    <property type="entry name" value="ANK"/>
    <property type="match status" value="11"/>
</dbReference>
<dbReference type="GeneID" id="68103251"/>
<accession>A0AA88GG10</accession>
<keyword evidence="12" id="KW-1185">Reference proteome</keyword>
<dbReference type="PROSITE" id="PS50088">
    <property type="entry name" value="ANK_REPEAT"/>
    <property type="match status" value="2"/>
</dbReference>
<dbReference type="Pfam" id="PF12796">
    <property type="entry name" value="Ank_2"/>
    <property type="match status" value="4"/>
</dbReference>
<keyword evidence="8" id="KW-0802">TPR repeat</keyword>
<feature type="repeat" description="TPR" evidence="8">
    <location>
        <begin position="18"/>
        <end position="51"/>
    </location>
</feature>
<dbReference type="PROSITE" id="PS50865">
    <property type="entry name" value="ZF_MYND_2"/>
    <property type="match status" value="1"/>
</dbReference>
<keyword evidence="1" id="KW-0479">Metal-binding</keyword>
<dbReference type="SUPFAM" id="SSF144232">
    <property type="entry name" value="HIT/MYND zinc finger-like"/>
    <property type="match status" value="1"/>
</dbReference>
<dbReference type="InterPro" id="IPR016024">
    <property type="entry name" value="ARM-type_fold"/>
</dbReference>
<keyword evidence="3 7" id="KW-0863">Zinc-finger</keyword>
<dbReference type="Pfam" id="PF01753">
    <property type="entry name" value="zf-MYND"/>
    <property type="match status" value="1"/>
</dbReference>
<dbReference type="PANTHER" id="PTHR24198">
    <property type="entry name" value="ANKYRIN REPEAT AND PROTEIN KINASE DOMAIN-CONTAINING PROTEIN"/>
    <property type="match status" value="1"/>
</dbReference>
<dbReference type="GO" id="GO:0008270">
    <property type="term" value="F:zinc ion binding"/>
    <property type="evidence" value="ECO:0007669"/>
    <property type="project" value="UniProtKB-KW"/>
</dbReference>
<dbReference type="InterPro" id="IPR011990">
    <property type="entry name" value="TPR-like_helical_dom_sf"/>
</dbReference>
<keyword evidence="2" id="KW-0677">Repeat</keyword>
<dbReference type="Gene3D" id="1.25.40.20">
    <property type="entry name" value="Ankyrin repeat-containing domain"/>
    <property type="match status" value="3"/>
</dbReference>
<proteinExistence type="predicted"/>
<dbReference type="EMBL" id="PYSW02000045">
    <property type="protein sequence ID" value="KAG2374513.1"/>
    <property type="molecule type" value="Genomic_DNA"/>
</dbReference>
<dbReference type="InterPro" id="IPR036770">
    <property type="entry name" value="Ankyrin_rpt-contain_sf"/>
</dbReference>
<dbReference type="RefSeq" id="XP_044543687.1">
    <property type="nucleotide sequence ID" value="XM_044686380.1"/>
</dbReference>
<evidence type="ECO:0000256" key="1">
    <source>
        <dbReference type="ARBA" id="ARBA00022723"/>
    </source>
</evidence>
<dbReference type="Proteomes" id="UP000816034">
    <property type="component" value="Unassembled WGS sequence"/>
</dbReference>
<keyword evidence="4" id="KW-0862">Zinc</keyword>
<dbReference type="SUPFAM" id="SSF48452">
    <property type="entry name" value="TPR-like"/>
    <property type="match status" value="1"/>
</dbReference>
<evidence type="ECO:0000313" key="11">
    <source>
        <dbReference type="EMBL" id="KAG2374513.1"/>
    </source>
</evidence>
<feature type="region of interest" description="Disordered" evidence="9">
    <location>
        <begin position="1"/>
        <end position="30"/>
    </location>
</feature>
<evidence type="ECO:0000256" key="3">
    <source>
        <dbReference type="ARBA" id="ARBA00022771"/>
    </source>
</evidence>
<evidence type="ECO:0000259" key="10">
    <source>
        <dbReference type="PROSITE" id="PS50865"/>
    </source>
</evidence>
<feature type="repeat" description="ANK" evidence="6">
    <location>
        <begin position="222"/>
        <end position="254"/>
    </location>
</feature>
<evidence type="ECO:0000256" key="5">
    <source>
        <dbReference type="ARBA" id="ARBA00023043"/>
    </source>
</evidence>
<reference evidence="11 12" key="1">
    <citation type="journal article" date="2018" name="BMC Genomics">
        <title>The genome of Naegleria lovaniensis, the basis for a comparative approach to unravel pathogenicity factors of the human pathogenic amoeba N. fowleri.</title>
        <authorList>
            <person name="Liechti N."/>
            <person name="Schurch N."/>
            <person name="Bruggmann R."/>
            <person name="Wittwer M."/>
        </authorList>
    </citation>
    <scope>NUCLEOTIDE SEQUENCE [LARGE SCALE GENOMIC DNA]</scope>
    <source>
        <strain evidence="11 12">ATCC 30569</strain>
    </source>
</reference>
<dbReference type="Gene3D" id="6.10.140.2220">
    <property type="match status" value="1"/>
</dbReference>
<dbReference type="SMART" id="SM00028">
    <property type="entry name" value="TPR"/>
    <property type="match status" value="3"/>
</dbReference>
<dbReference type="SUPFAM" id="SSF48403">
    <property type="entry name" value="Ankyrin repeat"/>
    <property type="match status" value="2"/>
</dbReference>
<evidence type="ECO:0000256" key="4">
    <source>
        <dbReference type="ARBA" id="ARBA00022833"/>
    </source>
</evidence>
<dbReference type="SUPFAM" id="SSF48371">
    <property type="entry name" value="ARM repeat"/>
    <property type="match status" value="1"/>
</dbReference>
<evidence type="ECO:0000256" key="9">
    <source>
        <dbReference type="SAM" id="MobiDB-lite"/>
    </source>
</evidence>
<dbReference type="PROSITE" id="PS50005">
    <property type="entry name" value="TPR"/>
    <property type="match status" value="1"/>
</dbReference>
<dbReference type="InterPro" id="IPR002893">
    <property type="entry name" value="Znf_MYND"/>
</dbReference>
<dbReference type="InterPro" id="IPR019734">
    <property type="entry name" value="TPR_rpt"/>
</dbReference>
<feature type="compositionally biased region" description="Polar residues" evidence="9">
    <location>
        <begin position="7"/>
        <end position="16"/>
    </location>
</feature>
<dbReference type="Gene3D" id="1.25.40.10">
    <property type="entry name" value="Tetratricopeptide repeat domain"/>
    <property type="match status" value="1"/>
</dbReference>
<evidence type="ECO:0000256" key="7">
    <source>
        <dbReference type="PROSITE-ProRule" id="PRU00134"/>
    </source>
</evidence>
<evidence type="ECO:0000256" key="6">
    <source>
        <dbReference type="PROSITE-ProRule" id="PRU00023"/>
    </source>
</evidence>
<dbReference type="PANTHER" id="PTHR24198:SF165">
    <property type="entry name" value="ANKYRIN REPEAT-CONTAINING PROTEIN-RELATED"/>
    <property type="match status" value="1"/>
</dbReference>
<feature type="compositionally biased region" description="Basic and acidic residues" evidence="9">
    <location>
        <begin position="17"/>
        <end position="30"/>
    </location>
</feature>
<dbReference type="InterPro" id="IPR002110">
    <property type="entry name" value="Ankyrin_rpt"/>
</dbReference>
<feature type="domain" description="MYND-type" evidence="10">
    <location>
        <begin position="1254"/>
        <end position="1291"/>
    </location>
</feature>
<dbReference type="PROSITE" id="PS01360">
    <property type="entry name" value="ZF_MYND_1"/>
    <property type="match status" value="1"/>
</dbReference>
<comment type="caution">
    <text evidence="11">The sequence shown here is derived from an EMBL/GenBank/DDBJ whole genome shotgun (WGS) entry which is preliminary data.</text>
</comment>
<organism evidence="11 12">
    <name type="scientific">Naegleria lovaniensis</name>
    <name type="common">Amoeba</name>
    <dbReference type="NCBI Taxonomy" id="51637"/>
    <lineage>
        <taxon>Eukaryota</taxon>
        <taxon>Discoba</taxon>
        <taxon>Heterolobosea</taxon>
        <taxon>Tetramitia</taxon>
        <taxon>Eutetramitia</taxon>
        <taxon>Vahlkampfiidae</taxon>
        <taxon>Naegleria</taxon>
    </lineage>
</organism>
<dbReference type="PROSITE" id="PS50297">
    <property type="entry name" value="ANK_REP_REGION"/>
    <property type="match status" value="2"/>
</dbReference>
<evidence type="ECO:0000256" key="2">
    <source>
        <dbReference type="ARBA" id="ARBA00022737"/>
    </source>
</evidence>
<evidence type="ECO:0000256" key="8">
    <source>
        <dbReference type="PROSITE-ProRule" id="PRU00339"/>
    </source>
</evidence>
<feature type="repeat" description="ANK" evidence="6">
    <location>
        <begin position="585"/>
        <end position="613"/>
    </location>
</feature>
<sequence>MPKKPKTVSQLVVDQQLSDKERERGNEQYKQHQFDEAIQSYSNAILLDSKNVLNLTNRAQVFYKTQQYRNAINDSETAQKLDPKWWKSYHIKAASLAALKEYDEAKRCCEQGLSALKNVSSNDHHDEPQVVSTRSSSKSEEGIQMISKLKNQIELMKEKGEEKASTSKAKEMEQLKKVMDTYTLPQLFQAIKRNDFDDVLKCITELGYSVNMALNFEFGFGSSSTPLHYCVLKGTPEMLRYLLENGADWKAKTAQPFGFTVLHLCCFFNITDMCQAIFQYIDKCYEKEPEKTSQALKELFLSKNIMTPPPTLSAANRDSVECLEIIFDSILVKKNILSMDTLLSSTVLCGRNILHTAADRGSLSVVKYLARNFKNYLKVDAQDNDGKTAIHCACHGNHTIVQQVQGTNTISKAPCDHSDQHCVHAQIIEILVKDLGANMFLETNEKLTPLALSVYYGHYQCTQTLIDLGSLSKKNQKIHEKLNSLTDMACSGGYDDCLRVLLANNVKPVPESINLAIASGYIQCVKLLLECSDFDINQTAAIQSHRVTPLLTACLSGQAEIVQLLLNHPKQKIDVNRALPKFPLPLHLACMKGHANVVEVLLSNGADPTLLDYKGDSVFVSAASSGDARIIHLLFDHLDKKCKTSEEKQKQRIIGLLLNIKTQLFAATWFDIARNNDHVEILKALQQRCKSYGIDFDLPEKKEKKVQKATETKRSAKTVEKKVKKQPLEKSSSTVKSKIVGVTNDNNREAVSQMWQGLPEETFIQEMRNITATVREKLLKNLSIEAQCKTMVDISTYPSQTIRLLRNDIEEDWIGFLQYQNISEENLSFVALFLSNISNQFDDDKKKKYASSKGLEAALDRMLFRHNRNYLILDSTVGLLQNLFDEDFWTRVMTFQSYSFGSIVNTTLSCLLRQHRQSTLTGCTLLLNFYRAFEKEHEDNIFVTTKLCNVGGLESIMELIKTDLSKTQQFDSTIICNALEIMSIVAWNRPKDVLKSDGIRIALNFLPSPSQDVKGLALNVIYAVIQGLEISDRKSTEDKHQIILTMIAILRSYKNEQCSNCNMAVRILELFLYSKEFKVKLSQNEVEEILTLLAQSLQHFIPESCNLTEYQTILLQHSSILLSTLCNSESLVNLVLQHTTQGLVYFLRMVMASPVQAQANLINAISVFFKYSEMCLEAKIVSSLEYLKFFDFILKEAQGSNPFLIRNCACAVAIISRRMGLLGNDRTVKSDDNEPIFVDINGPQQTPKVITDRCQYCATYGAKSRCGGCRKVCYCSMECQRADWSLHKSSCHK</sequence>
<evidence type="ECO:0000313" key="12">
    <source>
        <dbReference type="Proteomes" id="UP000816034"/>
    </source>
</evidence>
<keyword evidence="5 6" id="KW-0040">ANK repeat</keyword>
<protein>
    <recommendedName>
        <fullName evidence="10">MYND-type domain-containing protein</fullName>
    </recommendedName>
</protein>